<dbReference type="FunFam" id="3.40.80.10:FF:000006">
    <property type="entry name" value="N-acetylmuramoyl-L-alanine amidase"/>
    <property type="match status" value="1"/>
</dbReference>
<gene>
    <name evidence="7" type="ORF">HTZ77_43705</name>
</gene>
<comment type="caution">
    <text evidence="7">The sequence shown here is derived from an EMBL/GenBank/DDBJ whole genome shotgun (WGS) entry which is preliminary data.</text>
</comment>
<dbReference type="Gene3D" id="1.10.530.10">
    <property type="match status" value="1"/>
</dbReference>
<feature type="domain" description="N-acetylmuramoyl-L-alanine amidase" evidence="6">
    <location>
        <begin position="407"/>
        <end position="537"/>
    </location>
</feature>
<dbReference type="GO" id="GO:0008745">
    <property type="term" value="F:N-acetylmuramoyl-L-alanine amidase activity"/>
    <property type="evidence" value="ECO:0007669"/>
    <property type="project" value="UniProtKB-EC"/>
</dbReference>
<dbReference type="Proteomes" id="UP000586042">
    <property type="component" value="Unassembled WGS sequence"/>
</dbReference>
<feature type="compositionally biased region" description="Low complexity" evidence="5">
    <location>
        <begin position="43"/>
        <end position="57"/>
    </location>
</feature>
<dbReference type="PANTHER" id="PTHR30417">
    <property type="entry name" value="N-ACETYLMURAMOYL-L-ALANINE AMIDASE AMID"/>
    <property type="match status" value="1"/>
</dbReference>
<evidence type="ECO:0000256" key="2">
    <source>
        <dbReference type="ARBA" id="ARBA00011901"/>
    </source>
</evidence>
<feature type="region of interest" description="Disordered" evidence="5">
    <location>
        <begin position="43"/>
        <end position="111"/>
    </location>
</feature>
<accession>A0A7Y6IIG4</accession>
<keyword evidence="8" id="KW-1185">Reference proteome</keyword>
<evidence type="ECO:0000313" key="8">
    <source>
        <dbReference type="Proteomes" id="UP000586042"/>
    </source>
</evidence>
<dbReference type="InterPro" id="IPR023346">
    <property type="entry name" value="Lysozyme-like_dom_sf"/>
</dbReference>
<keyword evidence="4" id="KW-0961">Cell wall biogenesis/degradation</keyword>
<dbReference type="InterPro" id="IPR036505">
    <property type="entry name" value="Amidase/PGRP_sf"/>
</dbReference>
<organism evidence="7 8">
    <name type="scientific">Nonomuraea montanisoli</name>
    <dbReference type="NCBI Taxonomy" id="2741721"/>
    <lineage>
        <taxon>Bacteria</taxon>
        <taxon>Bacillati</taxon>
        <taxon>Actinomycetota</taxon>
        <taxon>Actinomycetes</taxon>
        <taxon>Streptosporangiales</taxon>
        <taxon>Streptosporangiaceae</taxon>
        <taxon>Nonomuraea</taxon>
    </lineage>
</organism>
<dbReference type="InterPro" id="IPR002502">
    <property type="entry name" value="Amidase_domain"/>
</dbReference>
<evidence type="ECO:0000256" key="5">
    <source>
        <dbReference type="SAM" id="MobiDB-lite"/>
    </source>
</evidence>
<dbReference type="EC" id="3.5.1.28" evidence="2"/>
<feature type="compositionally biased region" description="Low complexity" evidence="5">
    <location>
        <begin position="80"/>
        <end position="99"/>
    </location>
</feature>
<dbReference type="CDD" id="cd06583">
    <property type="entry name" value="PGRP"/>
    <property type="match status" value="1"/>
</dbReference>
<dbReference type="Pfam" id="PF01510">
    <property type="entry name" value="Amidase_2"/>
    <property type="match status" value="1"/>
</dbReference>
<dbReference type="Gene3D" id="3.40.80.10">
    <property type="entry name" value="Peptidoglycan recognition protein-like"/>
    <property type="match status" value="1"/>
</dbReference>
<dbReference type="GO" id="GO:0009253">
    <property type="term" value="P:peptidoglycan catabolic process"/>
    <property type="evidence" value="ECO:0007669"/>
    <property type="project" value="InterPro"/>
</dbReference>
<name>A0A7Y6IIG4_9ACTN</name>
<dbReference type="GO" id="GO:0071555">
    <property type="term" value="P:cell wall organization"/>
    <property type="evidence" value="ECO:0007669"/>
    <property type="project" value="UniProtKB-KW"/>
</dbReference>
<proteinExistence type="predicted"/>
<dbReference type="PANTHER" id="PTHR30417:SF1">
    <property type="entry name" value="N-ACETYLMURAMOYL-L-ALANINE AMIDASE AMID"/>
    <property type="match status" value="1"/>
</dbReference>
<evidence type="ECO:0000259" key="6">
    <source>
        <dbReference type="SMART" id="SM00644"/>
    </source>
</evidence>
<keyword evidence="3" id="KW-0378">Hydrolase</keyword>
<sequence length="663" mass="70532">MTRCRSPAACSSLSRAALTSSSRTLEWTTVRILIPRRRAPSTSSLLRCSSRPSSREPTGCRARSSRDEPASSRICRRTRSLSSTRSTSTGTPLSTPTTSSRRRVSWASDTFSSTRSPRFSKAIVRCAEGPVGVVRFLDDLYAWPDHACRQQERFGGSADAAPAEAGDGVVRVLRRNVEEKHVKPRLRRPAALLAGAIIPLSLLIGQPAGATSAGPVADAFARASAAYEVPRDLLVSVAYAETHLDGHGGKPSASGGYGVMHLVSNPKTHSLERAATLTKLPVASLKTDTTANITGGAAVLRALADELGLGADARKDPAKWYSAVARYGNASQPEVAKLYADTVYDLLGGGVSASTPEGETVKVAARAVEPDRGSYAKVQKLGENSTLAAAAVDYPGATWAAAHSSNYAVSDRPTSDAIDRIVIHVAQGTYAGTIDWFQTGPRPNPTSAHYVVRSSDGAITQMVREKDRAFHAGDYNRRSVGIEHEGWVDQASWFTDAMYRSSAALTRNIADRYGIPKDRSHIIGHSEVPTADHTDPGPYWNWTTYMNYVNGTGGPTNPHTPESVCGSGYKVIDSAPLGTAGKVYLLYNSTSGKNCVATIKTASIGQATATSAYLEVEGQTRVTNSGNFSYYAGPVIAAAADKCVKWGGKAGTYTYDSGFEHCS</sequence>
<dbReference type="InterPro" id="IPR051206">
    <property type="entry name" value="NAMLAA_amidase_2"/>
</dbReference>
<protein>
    <recommendedName>
        <fullName evidence="2">N-acetylmuramoyl-L-alanine amidase</fullName>
        <ecNumber evidence="2">3.5.1.28</ecNumber>
    </recommendedName>
</protein>
<evidence type="ECO:0000313" key="7">
    <source>
        <dbReference type="EMBL" id="NUW38260.1"/>
    </source>
</evidence>
<dbReference type="SUPFAM" id="SSF53955">
    <property type="entry name" value="Lysozyme-like"/>
    <property type="match status" value="1"/>
</dbReference>
<dbReference type="EMBL" id="JABWGN010000029">
    <property type="protein sequence ID" value="NUW38260.1"/>
    <property type="molecule type" value="Genomic_DNA"/>
</dbReference>
<reference evidence="7 8" key="1">
    <citation type="submission" date="2020-06" db="EMBL/GenBank/DDBJ databases">
        <title>Nonomuraea sp. SMC257, a novel actinomycete isolated from soil.</title>
        <authorList>
            <person name="Chanama M."/>
        </authorList>
    </citation>
    <scope>NUCLEOTIDE SEQUENCE [LARGE SCALE GENOMIC DNA]</scope>
    <source>
        <strain evidence="7 8">SMC257</strain>
    </source>
</reference>
<dbReference type="GO" id="GO:0009254">
    <property type="term" value="P:peptidoglycan turnover"/>
    <property type="evidence" value="ECO:0007669"/>
    <property type="project" value="TreeGrafter"/>
</dbReference>
<evidence type="ECO:0000256" key="4">
    <source>
        <dbReference type="ARBA" id="ARBA00023316"/>
    </source>
</evidence>
<dbReference type="SMART" id="SM00644">
    <property type="entry name" value="Ami_2"/>
    <property type="match status" value="1"/>
</dbReference>
<dbReference type="SUPFAM" id="SSF55846">
    <property type="entry name" value="N-acetylmuramoyl-L-alanine amidase-like"/>
    <property type="match status" value="1"/>
</dbReference>
<evidence type="ECO:0000256" key="1">
    <source>
        <dbReference type="ARBA" id="ARBA00001561"/>
    </source>
</evidence>
<evidence type="ECO:0000256" key="3">
    <source>
        <dbReference type="ARBA" id="ARBA00022801"/>
    </source>
</evidence>
<dbReference type="AlphaFoldDB" id="A0A7Y6IIG4"/>
<comment type="catalytic activity">
    <reaction evidence="1">
        <text>Hydrolyzes the link between N-acetylmuramoyl residues and L-amino acid residues in certain cell-wall glycopeptides.</text>
        <dbReference type="EC" id="3.5.1.28"/>
    </reaction>
</comment>